<keyword evidence="6 7" id="KW-0961">Cell wall biogenesis/degradation</keyword>
<dbReference type="Gene3D" id="3.40.1390.10">
    <property type="entry name" value="MurE/MurF, N-terminal domain"/>
    <property type="match status" value="1"/>
</dbReference>
<dbReference type="NCBIfam" id="TIGR01085">
    <property type="entry name" value="murE"/>
    <property type="match status" value="1"/>
</dbReference>
<keyword evidence="13" id="KW-1185">Reference proteome</keyword>
<comment type="similarity">
    <text evidence="1 7">Belongs to the MurCDEF family. MurE subfamily.</text>
</comment>
<dbReference type="InterPro" id="IPR036565">
    <property type="entry name" value="Mur-like_cat_sf"/>
</dbReference>
<feature type="binding site" evidence="7">
    <location>
        <begin position="172"/>
        <end position="173"/>
    </location>
    <ligand>
        <name>UDP-N-acetyl-alpha-D-muramoyl-L-alanyl-D-glutamate</name>
        <dbReference type="ChEBI" id="CHEBI:83900"/>
    </ligand>
</feature>
<dbReference type="Gene3D" id="3.40.1190.10">
    <property type="entry name" value="Mur-like, catalytic domain"/>
    <property type="match status" value="1"/>
</dbReference>
<dbReference type="Pfam" id="PF08245">
    <property type="entry name" value="Mur_ligase_M"/>
    <property type="match status" value="1"/>
</dbReference>
<evidence type="ECO:0000259" key="11">
    <source>
        <dbReference type="Pfam" id="PF08245"/>
    </source>
</evidence>
<accession>A0ABQ0E0F5</accession>
<comment type="catalytic activity">
    <reaction evidence="7">
        <text>UDP-N-acetyl-alpha-D-muramoyl-L-alanyl-D-glutamate + meso-2,6-diaminopimelate + ATP = UDP-N-acetyl-alpha-D-muramoyl-L-alanyl-gamma-D-glutamyl-meso-2,6-diaminopimelate + ADP + phosphate + H(+)</text>
        <dbReference type="Rhea" id="RHEA:23676"/>
        <dbReference type="ChEBI" id="CHEBI:15378"/>
        <dbReference type="ChEBI" id="CHEBI:30616"/>
        <dbReference type="ChEBI" id="CHEBI:43474"/>
        <dbReference type="ChEBI" id="CHEBI:57791"/>
        <dbReference type="ChEBI" id="CHEBI:83900"/>
        <dbReference type="ChEBI" id="CHEBI:83905"/>
        <dbReference type="ChEBI" id="CHEBI:456216"/>
        <dbReference type="EC" id="6.3.2.13"/>
    </reaction>
</comment>
<keyword evidence="7" id="KW-0963">Cytoplasm</keyword>
<dbReference type="SUPFAM" id="SSF53244">
    <property type="entry name" value="MurD-like peptide ligases, peptide-binding domain"/>
    <property type="match status" value="1"/>
</dbReference>
<sequence>MTDSATPCSYSLKEILSILSTLHPEVSGHALFDATYSHITADSRQVVEKSLFIAVNGAVRDGWEFLDTALDKGASVVVSEHFPAEAEQARINEAGATHIRITSSRLALAYLASAFYGNPSQRLALVAVTGTNGKTTTTTLLHRLFLDMGFKAGLIGTIENCINQEATPAKLTTPDPIALNRLLYEMAEAGCQYVFMEASSHAIDQDRIAGLHIAGALFTNLTRDHIDYHKTMDAYIAAKKKLFDSLPQESFALVNQDDRHASVMLQNCRASHYSYALHAPADFQARVLEHTLSGTLLQIDGQEVWTRLVGDFNVYNVLSAWATASLLLKAEDEESHKNILIALSRLDHARGRFEVISSNRCTAIVDYAHTPDALEKVLDTIGELLAEEGGVISVVGAGGNRDQGKRPMMARCAFDRSSQLILTTDNPRFEEPEAIIEDMKKGLTAEEQLRTLCITDRAEAIRTAVALAKPKDVVLVAGKGHETYQEVKGVRHHFDDAEILRTLLNN</sequence>
<gene>
    <name evidence="7" type="primary">murE</name>
    <name evidence="12" type="ORF">Tsumi_02620</name>
</gene>
<feature type="binding site" evidence="7">
    <location>
        <position position="205"/>
    </location>
    <ligand>
        <name>UDP-N-acetyl-alpha-D-muramoyl-L-alanyl-D-glutamate</name>
        <dbReference type="ChEBI" id="CHEBI:83900"/>
    </ligand>
</feature>
<feature type="domain" description="Mur ligase N-terminal catalytic" evidence="9">
    <location>
        <begin position="36"/>
        <end position="116"/>
    </location>
</feature>
<keyword evidence="7" id="KW-0067">ATP-binding</keyword>
<keyword evidence="2 7" id="KW-0132">Cell division</keyword>
<evidence type="ECO:0000313" key="13">
    <source>
        <dbReference type="Proteomes" id="UP001628220"/>
    </source>
</evidence>
<feature type="binding site" evidence="7">
    <location>
        <position position="43"/>
    </location>
    <ligand>
        <name>UDP-N-acetyl-alpha-D-muramoyl-L-alanyl-D-glutamate</name>
        <dbReference type="ChEBI" id="CHEBI:83900"/>
    </ligand>
</feature>
<dbReference type="PANTHER" id="PTHR23135">
    <property type="entry name" value="MUR LIGASE FAMILY MEMBER"/>
    <property type="match status" value="1"/>
</dbReference>
<comment type="function">
    <text evidence="7">Catalyzes the addition of meso-diaminopimelic acid to the nucleotide precursor UDP-N-acetylmuramoyl-L-alanyl-D-glutamate (UMAG) in the biosynthesis of bacterial cell-wall peptidoglycan.</text>
</comment>
<feature type="short sequence motif" description="Meso-diaminopimelate recognition motif" evidence="7">
    <location>
        <begin position="425"/>
        <end position="428"/>
    </location>
</feature>
<evidence type="ECO:0000259" key="10">
    <source>
        <dbReference type="Pfam" id="PF02875"/>
    </source>
</evidence>
<evidence type="ECO:0000259" key="9">
    <source>
        <dbReference type="Pfam" id="PF01225"/>
    </source>
</evidence>
<comment type="PTM">
    <text evidence="7">Carboxylation is probably crucial for Mg(2+) binding and, consequently, for the gamma-phosphate positioning of ATP.</text>
</comment>
<feature type="binding site" evidence="7">
    <location>
        <begin position="130"/>
        <end position="136"/>
    </location>
    <ligand>
        <name>ATP</name>
        <dbReference type="ChEBI" id="CHEBI:30616"/>
    </ligand>
</feature>
<comment type="subcellular location">
    <subcellularLocation>
        <location evidence="7 8">Cytoplasm</location>
    </subcellularLocation>
</comment>
<dbReference type="InterPro" id="IPR005761">
    <property type="entry name" value="UDP-N-AcMur-Glu-dNH2Pim_ligase"/>
</dbReference>
<dbReference type="InterPro" id="IPR004101">
    <property type="entry name" value="Mur_ligase_C"/>
</dbReference>
<dbReference type="InterPro" id="IPR036615">
    <property type="entry name" value="Mur_ligase_C_dom_sf"/>
</dbReference>
<comment type="pathway">
    <text evidence="7 8">Cell wall biogenesis; peptidoglycan biosynthesis.</text>
</comment>
<evidence type="ECO:0000256" key="4">
    <source>
        <dbReference type="ARBA" id="ARBA00022984"/>
    </source>
</evidence>
<evidence type="ECO:0000313" key="12">
    <source>
        <dbReference type="EMBL" id="GAB1251158.1"/>
    </source>
</evidence>
<feature type="binding site" evidence="7">
    <location>
        <position position="478"/>
    </location>
    <ligand>
        <name>meso-2,6-diaminopimelate</name>
        <dbReference type="ChEBI" id="CHEBI:57791"/>
    </ligand>
</feature>
<keyword evidence="3 7" id="KW-0133">Cell shape</keyword>
<dbReference type="Pfam" id="PF02875">
    <property type="entry name" value="Mur_ligase_C"/>
    <property type="match status" value="1"/>
</dbReference>
<feature type="domain" description="Mur ligase central" evidence="11">
    <location>
        <begin position="128"/>
        <end position="323"/>
    </location>
</feature>
<feature type="domain" description="Mur ligase C-terminal" evidence="10">
    <location>
        <begin position="351"/>
        <end position="480"/>
    </location>
</feature>
<feature type="binding site" evidence="7">
    <location>
        <position position="482"/>
    </location>
    <ligand>
        <name>meso-2,6-diaminopimelate</name>
        <dbReference type="ChEBI" id="CHEBI:57791"/>
    </ligand>
</feature>
<proteinExistence type="inferred from homology"/>
<dbReference type="GO" id="GO:0016874">
    <property type="term" value="F:ligase activity"/>
    <property type="evidence" value="ECO:0007669"/>
    <property type="project" value="UniProtKB-KW"/>
</dbReference>
<organism evidence="12 13">
    <name type="scientific">Porphyromonas miyakawae</name>
    <dbReference type="NCBI Taxonomy" id="3137470"/>
    <lineage>
        <taxon>Bacteria</taxon>
        <taxon>Pseudomonadati</taxon>
        <taxon>Bacteroidota</taxon>
        <taxon>Bacteroidia</taxon>
        <taxon>Bacteroidales</taxon>
        <taxon>Porphyromonadaceae</taxon>
        <taxon>Porphyromonas</taxon>
    </lineage>
</organism>
<keyword evidence="4 7" id="KW-0573">Peptidoglycan synthesis</keyword>
<feature type="binding site" evidence="7">
    <location>
        <position position="199"/>
    </location>
    <ligand>
        <name>UDP-N-acetyl-alpha-D-muramoyl-L-alanyl-D-glutamate</name>
        <dbReference type="ChEBI" id="CHEBI:83900"/>
    </ligand>
</feature>
<feature type="binding site" evidence="7">
    <location>
        <position position="207"/>
    </location>
    <ligand>
        <name>UDP-N-acetyl-alpha-D-muramoyl-L-alanyl-D-glutamate</name>
        <dbReference type="ChEBI" id="CHEBI:83900"/>
    </ligand>
</feature>
<comment type="caution">
    <text evidence="12">The sequence shown here is derived from an EMBL/GenBank/DDBJ whole genome shotgun (WGS) entry which is preliminary data.</text>
</comment>
<evidence type="ECO:0000256" key="1">
    <source>
        <dbReference type="ARBA" id="ARBA00005898"/>
    </source>
</evidence>
<evidence type="ECO:0000256" key="7">
    <source>
        <dbReference type="HAMAP-Rule" id="MF_00208"/>
    </source>
</evidence>
<comment type="cofactor">
    <cofactor evidence="7">
        <name>Mg(2+)</name>
        <dbReference type="ChEBI" id="CHEBI:18420"/>
    </cofactor>
</comment>
<name>A0ABQ0E0F5_9PORP</name>
<dbReference type="NCBIfam" id="NF001126">
    <property type="entry name" value="PRK00139.1-4"/>
    <property type="match status" value="1"/>
</dbReference>
<dbReference type="HAMAP" id="MF_00208">
    <property type="entry name" value="MurE"/>
    <property type="match status" value="1"/>
</dbReference>
<dbReference type="InterPro" id="IPR000713">
    <property type="entry name" value="Mur_ligase_N"/>
</dbReference>
<dbReference type="EMBL" id="BAAFSF010000001">
    <property type="protein sequence ID" value="GAB1251158.1"/>
    <property type="molecule type" value="Genomic_DNA"/>
</dbReference>
<dbReference type="InterPro" id="IPR013221">
    <property type="entry name" value="Mur_ligase_cen"/>
</dbReference>
<keyword evidence="5 7" id="KW-0131">Cell cycle</keyword>
<dbReference type="EC" id="6.3.2.13" evidence="7"/>
<keyword evidence="7 12" id="KW-0436">Ligase</keyword>
<reference evidence="12 13" key="1">
    <citation type="journal article" date="2025" name="Int. J. Syst. Evol. Microbiol.">
        <title>Desulfovibrio falkowii sp. nov., Porphyromonas miyakawae sp. nov., Mediterraneibacter flintii sp. nov. and Owariibacterium komagatae gen. nov., sp. nov., isolated from human faeces.</title>
        <authorList>
            <person name="Hamaguchi T."/>
            <person name="Ohara M."/>
            <person name="Hisatomi A."/>
            <person name="Sekiguchi K."/>
            <person name="Takeda J.I."/>
            <person name="Ueyama J."/>
            <person name="Ito M."/>
            <person name="Nishiwaki H."/>
            <person name="Ogi T."/>
            <person name="Hirayama M."/>
            <person name="Ohkuma M."/>
            <person name="Sakamoto M."/>
            <person name="Ohno K."/>
        </authorList>
    </citation>
    <scope>NUCLEOTIDE SEQUENCE [LARGE SCALE GENOMIC DNA]</scope>
    <source>
        <strain evidence="12 13">13CB11C</strain>
    </source>
</reference>
<dbReference type="RefSeq" id="WP_411914973.1">
    <property type="nucleotide sequence ID" value="NZ_BAAFSF010000001.1"/>
</dbReference>
<dbReference type="InterPro" id="IPR035911">
    <property type="entry name" value="MurE/MurF_N"/>
</dbReference>
<feature type="binding site" evidence="7">
    <location>
        <position position="401"/>
    </location>
    <ligand>
        <name>meso-2,6-diaminopimelate</name>
        <dbReference type="ChEBI" id="CHEBI:57791"/>
    </ligand>
</feature>
<evidence type="ECO:0000256" key="3">
    <source>
        <dbReference type="ARBA" id="ARBA00022960"/>
    </source>
</evidence>
<dbReference type="Gene3D" id="3.90.190.20">
    <property type="entry name" value="Mur ligase, C-terminal domain"/>
    <property type="match status" value="1"/>
</dbReference>
<dbReference type="PANTHER" id="PTHR23135:SF4">
    <property type="entry name" value="UDP-N-ACETYLMURAMOYL-L-ALANYL-D-GLUTAMATE--2,6-DIAMINOPIMELATE LIGASE MURE HOMOLOG, CHLOROPLASTIC"/>
    <property type="match status" value="1"/>
</dbReference>
<evidence type="ECO:0000256" key="8">
    <source>
        <dbReference type="RuleBase" id="RU004135"/>
    </source>
</evidence>
<evidence type="ECO:0000256" key="6">
    <source>
        <dbReference type="ARBA" id="ARBA00023316"/>
    </source>
</evidence>
<dbReference type="SUPFAM" id="SSF53623">
    <property type="entry name" value="MurD-like peptide ligases, catalytic domain"/>
    <property type="match status" value="1"/>
</dbReference>
<evidence type="ECO:0000256" key="2">
    <source>
        <dbReference type="ARBA" id="ARBA00022618"/>
    </source>
</evidence>
<dbReference type="SUPFAM" id="SSF63418">
    <property type="entry name" value="MurE/MurF N-terminal domain"/>
    <property type="match status" value="1"/>
</dbReference>
<feature type="binding site" evidence="7">
    <location>
        <begin position="425"/>
        <end position="428"/>
    </location>
    <ligand>
        <name>meso-2,6-diaminopimelate</name>
        <dbReference type="ChEBI" id="CHEBI:57791"/>
    </ligand>
</feature>
<evidence type="ECO:0000256" key="5">
    <source>
        <dbReference type="ARBA" id="ARBA00023306"/>
    </source>
</evidence>
<protein>
    <recommendedName>
        <fullName evidence="7">UDP-N-acetylmuramoyl-L-alanyl-D-glutamate--2,6-diaminopimelate ligase</fullName>
        <ecNumber evidence="7">6.3.2.13</ecNumber>
    </recommendedName>
    <alternativeName>
        <fullName evidence="7">Meso-A2pm-adding enzyme</fullName>
    </alternativeName>
    <alternativeName>
        <fullName evidence="7">Meso-diaminopimelate-adding enzyme</fullName>
    </alternativeName>
    <alternativeName>
        <fullName evidence="7">UDP-MurNAc-L-Ala-D-Glu:meso-diaminopimelate ligase</fullName>
    </alternativeName>
    <alternativeName>
        <fullName evidence="7">UDP-MurNAc-tripeptide synthetase</fullName>
    </alternativeName>
    <alternativeName>
        <fullName evidence="7">UDP-N-acetylmuramyl-tripeptide synthetase</fullName>
    </alternativeName>
</protein>
<feature type="modified residue" description="N6-carboxylysine" evidence="7">
    <location>
        <position position="239"/>
    </location>
</feature>
<comment type="caution">
    <text evidence="7">Lacks conserved residue(s) required for the propagation of feature annotation.</text>
</comment>
<keyword evidence="7" id="KW-0460">Magnesium</keyword>
<keyword evidence="7" id="KW-0547">Nucleotide-binding</keyword>
<dbReference type="Pfam" id="PF01225">
    <property type="entry name" value="Mur_ligase"/>
    <property type="match status" value="1"/>
</dbReference>
<dbReference type="Proteomes" id="UP001628220">
    <property type="component" value="Unassembled WGS sequence"/>
</dbReference>